<dbReference type="RefSeq" id="WP_085073193.1">
    <property type="nucleotide sequence ID" value="NZ_BLKU01000003.1"/>
</dbReference>
<keyword evidence="4 5" id="KW-0274">FAD</keyword>
<keyword evidence="11" id="KW-1185">Reference proteome</keyword>
<name>A0AAX1JEX3_9MYCO</name>
<dbReference type="InterPro" id="IPR000172">
    <property type="entry name" value="GMC_OxRdtase_N"/>
</dbReference>
<dbReference type="SUPFAM" id="SSF51905">
    <property type="entry name" value="FAD/NAD(P)-binding domain"/>
    <property type="match status" value="1"/>
</dbReference>
<dbReference type="Pfam" id="PF05199">
    <property type="entry name" value="GMC_oxred_C"/>
    <property type="match status" value="1"/>
</dbReference>
<keyword evidence="3 6" id="KW-0285">Flavoprotein</keyword>
<evidence type="ECO:0000256" key="5">
    <source>
        <dbReference type="PIRSR" id="PIRSR000137-2"/>
    </source>
</evidence>
<dbReference type="InterPro" id="IPR012132">
    <property type="entry name" value="GMC_OxRdtase"/>
</dbReference>
<evidence type="ECO:0000313" key="9">
    <source>
        <dbReference type="EMBL" id="GFG64396.1"/>
    </source>
</evidence>
<comment type="similarity">
    <text evidence="2 6">Belongs to the GMC oxidoreductase family.</text>
</comment>
<evidence type="ECO:0000313" key="11">
    <source>
        <dbReference type="Proteomes" id="UP000465306"/>
    </source>
</evidence>
<evidence type="ECO:0000259" key="7">
    <source>
        <dbReference type="PROSITE" id="PS00623"/>
    </source>
</evidence>
<proteinExistence type="inferred from homology"/>
<dbReference type="SUPFAM" id="SSF54373">
    <property type="entry name" value="FAD-linked reductases, C-terminal domain"/>
    <property type="match status" value="1"/>
</dbReference>
<dbReference type="Gene3D" id="3.30.560.10">
    <property type="entry name" value="Glucose Oxidase, domain 3"/>
    <property type="match status" value="1"/>
</dbReference>
<evidence type="ECO:0000313" key="12">
    <source>
        <dbReference type="Proteomes" id="UP000663583"/>
    </source>
</evidence>
<dbReference type="InterPro" id="IPR007867">
    <property type="entry name" value="GMC_OxRtase_C"/>
</dbReference>
<reference evidence="9 11" key="1">
    <citation type="journal article" date="2019" name="Emerg. Microbes Infect.">
        <title>Comprehensive subspecies identification of 175 nontuberculous mycobacteria species based on 7547 genomic profiles.</title>
        <authorList>
            <person name="Matsumoto Y."/>
            <person name="Kinjo T."/>
            <person name="Motooka D."/>
            <person name="Nabeya D."/>
            <person name="Jung N."/>
            <person name="Uechi K."/>
            <person name="Horii T."/>
            <person name="Iida T."/>
            <person name="Fujita J."/>
            <person name="Nakamura S."/>
        </authorList>
    </citation>
    <scope>NUCLEOTIDE SEQUENCE [LARGE SCALE GENOMIC DNA]</scope>
    <source>
        <strain evidence="9 11">JCM 13573</strain>
    </source>
</reference>
<dbReference type="Proteomes" id="UP000465306">
    <property type="component" value="Unassembled WGS sequence"/>
</dbReference>
<sequence length="509" mass="54391">MTPPRPNPDVIVVGAGSAGAAVTRRLVDAGCSVLLLEAGGADSDPAIADPARMFELWSTPHDWNYLTVPQPQAANRRLPWPRGKVLGGSSSLNAMIYVRGARSDYDRWACLGNPGWAWADVLPVFRRMEDYDGGACALHGVGGPLRILSRYTPDPVHAAVKGGFVDLGLRLNADYNSGLLDGVSSMAFTIKDRRRHNTAAAYLRPIESSPTLTVLTGARARRLLMNGTRCVGVEWVRGNRVETATAGQEVIVSAGAIESPRLLMLSGIGDADHLAAVGIDVVVDLPGVGRNLHDHLLAPVILTTDRPIGPPTPGLPLAQTHLWTRSRPDAPGPDIQPLAFSFPLYSEPWMAGPDNGISLLAGMVRPNSRGSIRLTGTDPDDPLLIDPATFTCEEDLTALVDAVRLCREVAATKSLRDWTFRETYPGPETASLPALRDYVRRTVMTYHHQAGTCKMGADAASVVDARLRVHGVEGLRVADASIMPAVTSGNTNAPSILIGERAADFVLAD</sequence>
<gene>
    <name evidence="10" type="ORF">I2456_10125</name>
    <name evidence="9" type="ORF">MKUB_18860</name>
</gene>
<evidence type="ECO:0000256" key="3">
    <source>
        <dbReference type="ARBA" id="ARBA00022630"/>
    </source>
</evidence>
<dbReference type="GO" id="GO:0016614">
    <property type="term" value="F:oxidoreductase activity, acting on CH-OH group of donors"/>
    <property type="evidence" value="ECO:0007669"/>
    <property type="project" value="InterPro"/>
</dbReference>
<dbReference type="PROSITE" id="PS00624">
    <property type="entry name" value="GMC_OXRED_2"/>
    <property type="match status" value="1"/>
</dbReference>
<dbReference type="InterPro" id="IPR036188">
    <property type="entry name" value="FAD/NAD-bd_sf"/>
</dbReference>
<dbReference type="KEGG" id="mku:I2456_10125"/>
<organism evidence="10 12">
    <name type="scientific">Mycobacterium kubicae</name>
    <dbReference type="NCBI Taxonomy" id="120959"/>
    <lineage>
        <taxon>Bacteria</taxon>
        <taxon>Bacillati</taxon>
        <taxon>Actinomycetota</taxon>
        <taxon>Actinomycetes</taxon>
        <taxon>Mycobacteriales</taxon>
        <taxon>Mycobacteriaceae</taxon>
        <taxon>Mycobacterium</taxon>
        <taxon>Mycobacterium simiae complex</taxon>
    </lineage>
</organism>
<evidence type="ECO:0000313" key="10">
    <source>
        <dbReference type="EMBL" id="QPI39766.1"/>
    </source>
</evidence>
<dbReference type="AlphaFoldDB" id="A0AAX1JEX3"/>
<reference evidence="9" key="2">
    <citation type="submission" date="2020-02" db="EMBL/GenBank/DDBJ databases">
        <authorList>
            <person name="Matsumoto Y."/>
            <person name="Kinjo T."/>
            <person name="Motooka D."/>
            <person name="Nabeya D."/>
            <person name="Jung N."/>
            <person name="Uechi K."/>
            <person name="Horii T."/>
            <person name="Iida T."/>
            <person name="Fujita J."/>
            <person name="Nakamura S."/>
        </authorList>
    </citation>
    <scope>NUCLEOTIDE SEQUENCE</scope>
    <source>
        <strain evidence="9">JCM 13573</strain>
    </source>
</reference>
<evidence type="ECO:0000256" key="1">
    <source>
        <dbReference type="ARBA" id="ARBA00001974"/>
    </source>
</evidence>
<dbReference type="PROSITE" id="PS00623">
    <property type="entry name" value="GMC_OXRED_1"/>
    <property type="match status" value="1"/>
</dbReference>
<dbReference type="Pfam" id="PF00732">
    <property type="entry name" value="GMC_oxred_N"/>
    <property type="match status" value="1"/>
</dbReference>
<feature type="domain" description="Glucose-methanol-choline oxidoreductase N-terminal" evidence="8">
    <location>
        <begin position="255"/>
        <end position="269"/>
    </location>
</feature>
<dbReference type="Gene3D" id="3.50.50.60">
    <property type="entry name" value="FAD/NAD(P)-binding domain"/>
    <property type="match status" value="1"/>
</dbReference>
<evidence type="ECO:0000256" key="2">
    <source>
        <dbReference type="ARBA" id="ARBA00010790"/>
    </source>
</evidence>
<dbReference type="EMBL" id="BLKU01000003">
    <property type="protein sequence ID" value="GFG64396.1"/>
    <property type="molecule type" value="Genomic_DNA"/>
</dbReference>
<dbReference type="PIRSF" id="PIRSF000137">
    <property type="entry name" value="Alcohol_oxidase"/>
    <property type="match status" value="1"/>
</dbReference>
<dbReference type="GO" id="GO:0050660">
    <property type="term" value="F:flavin adenine dinucleotide binding"/>
    <property type="evidence" value="ECO:0007669"/>
    <property type="project" value="InterPro"/>
</dbReference>
<reference evidence="10" key="3">
    <citation type="submission" date="2020-11" db="EMBL/GenBank/DDBJ databases">
        <title>Intraspecies plasmid and genomic variation of Mycobacterium kubicae revealed by the complete genome sequences of two clinical isolates.</title>
        <authorList>
            <person name="Hendrix J.R."/>
            <person name="Epperson L.E."/>
            <person name="Honda J.R."/>
            <person name="Strong M."/>
        </authorList>
    </citation>
    <scope>NUCLEOTIDE SEQUENCE</scope>
    <source>
        <strain evidence="10">JCM 13573</strain>
    </source>
</reference>
<evidence type="ECO:0000256" key="4">
    <source>
        <dbReference type="ARBA" id="ARBA00022827"/>
    </source>
</evidence>
<accession>A0AAX1JEX3</accession>
<dbReference type="PANTHER" id="PTHR11552">
    <property type="entry name" value="GLUCOSE-METHANOL-CHOLINE GMC OXIDOREDUCTASE"/>
    <property type="match status" value="1"/>
</dbReference>
<evidence type="ECO:0000259" key="8">
    <source>
        <dbReference type="PROSITE" id="PS00624"/>
    </source>
</evidence>
<evidence type="ECO:0000256" key="6">
    <source>
        <dbReference type="RuleBase" id="RU003968"/>
    </source>
</evidence>
<dbReference type="PANTHER" id="PTHR11552:SF147">
    <property type="entry name" value="CHOLINE DEHYDROGENASE, MITOCHONDRIAL"/>
    <property type="match status" value="1"/>
</dbReference>
<dbReference type="EMBL" id="CP065047">
    <property type="protein sequence ID" value="QPI39766.1"/>
    <property type="molecule type" value="Genomic_DNA"/>
</dbReference>
<feature type="binding site" evidence="5">
    <location>
        <position position="85"/>
    </location>
    <ligand>
        <name>FAD</name>
        <dbReference type="ChEBI" id="CHEBI:57692"/>
    </ligand>
</feature>
<comment type="cofactor">
    <cofactor evidence="1 5">
        <name>FAD</name>
        <dbReference type="ChEBI" id="CHEBI:57692"/>
    </cofactor>
</comment>
<feature type="domain" description="Glucose-methanol-choline oxidoreductase N-terminal" evidence="7">
    <location>
        <begin position="83"/>
        <end position="106"/>
    </location>
</feature>
<protein>
    <submittedName>
        <fullName evidence="10">GMC family oxidoreductase N-terminal domain-containing protein</fullName>
    </submittedName>
    <submittedName>
        <fullName evidence="9">GMC oxidoreductase</fullName>
    </submittedName>
</protein>
<feature type="binding site" evidence="5">
    <location>
        <position position="446"/>
    </location>
    <ligand>
        <name>substrate</name>
    </ligand>
</feature>
<dbReference type="Proteomes" id="UP000663583">
    <property type="component" value="Chromosome"/>
</dbReference>